<comment type="caution">
    <text evidence="2">The sequence shown here is derived from an EMBL/GenBank/DDBJ whole genome shotgun (WGS) entry which is preliminary data.</text>
</comment>
<evidence type="ECO:0000313" key="3">
    <source>
        <dbReference type="Proteomes" id="UP000824782"/>
    </source>
</evidence>
<name>A0AAV6YMY0_ENGPU</name>
<dbReference type="EMBL" id="WNYA01022486">
    <property type="protein sequence ID" value="KAG8538276.1"/>
    <property type="molecule type" value="Genomic_DNA"/>
</dbReference>
<dbReference type="Proteomes" id="UP000824782">
    <property type="component" value="Unassembled WGS sequence"/>
</dbReference>
<proteinExistence type="predicted"/>
<gene>
    <name evidence="2" type="ORF">GDO81_022939</name>
</gene>
<feature type="region of interest" description="Disordered" evidence="1">
    <location>
        <begin position="63"/>
        <end position="91"/>
    </location>
</feature>
<evidence type="ECO:0008006" key="4">
    <source>
        <dbReference type="Google" id="ProtNLM"/>
    </source>
</evidence>
<organism evidence="2 3">
    <name type="scientific">Engystomops pustulosus</name>
    <name type="common">Tungara frog</name>
    <name type="synonym">Physalaemus pustulosus</name>
    <dbReference type="NCBI Taxonomy" id="76066"/>
    <lineage>
        <taxon>Eukaryota</taxon>
        <taxon>Metazoa</taxon>
        <taxon>Chordata</taxon>
        <taxon>Craniata</taxon>
        <taxon>Vertebrata</taxon>
        <taxon>Euteleostomi</taxon>
        <taxon>Amphibia</taxon>
        <taxon>Batrachia</taxon>
        <taxon>Anura</taxon>
        <taxon>Neobatrachia</taxon>
        <taxon>Hyloidea</taxon>
        <taxon>Leptodactylidae</taxon>
        <taxon>Leiuperinae</taxon>
        <taxon>Engystomops</taxon>
    </lineage>
</organism>
<evidence type="ECO:0000313" key="2">
    <source>
        <dbReference type="EMBL" id="KAG8538276.1"/>
    </source>
</evidence>
<evidence type="ECO:0000256" key="1">
    <source>
        <dbReference type="SAM" id="MobiDB-lite"/>
    </source>
</evidence>
<reference evidence="2" key="1">
    <citation type="thesis" date="2020" institute="ProQuest LLC" country="789 East Eisenhower Parkway, Ann Arbor, MI, USA">
        <title>Comparative Genomics and Chromosome Evolution.</title>
        <authorList>
            <person name="Mudd A.B."/>
        </authorList>
    </citation>
    <scope>NUCLEOTIDE SEQUENCE</scope>
    <source>
        <strain evidence="2">237g6f4</strain>
        <tissue evidence="2">Blood</tissue>
    </source>
</reference>
<sequence length="91" mass="9863">MEISLCLSCPLPWVSVGGLLPPWRTSTFPCSHQAALCIYTQLPVSLLQFVVSPTVSLTVHFTNKGRSKRGGSRMSHNSPVTASPIHQSSDK</sequence>
<feature type="compositionally biased region" description="Polar residues" evidence="1">
    <location>
        <begin position="74"/>
        <end position="91"/>
    </location>
</feature>
<accession>A0AAV6YMY0</accession>
<keyword evidence="3" id="KW-1185">Reference proteome</keyword>
<dbReference type="AlphaFoldDB" id="A0AAV6YMY0"/>
<protein>
    <recommendedName>
        <fullName evidence="4">Secreted protein</fullName>
    </recommendedName>
</protein>